<organism evidence="1 2">
    <name type="scientific">Naganishia onofrii</name>
    <dbReference type="NCBI Taxonomy" id="1851511"/>
    <lineage>
        <taxon>Eukaryota</taxon>
        <taxon>Fungi</taxon>
        <taxon>Dikarya</taxon>
        <taxon>Basidiomycota</taxon>
        <taxon>Agaricomycotina</taxon>
        <taxon>Tremellomycetes</taxon>
        <taxon>Filobasidiales</taxon>
        <taxon>Filobasidiaceae</taxon>
        <taxon>Naganishia</taxon>
    </lineage>
</organism>
<evidence type="ECO:0000313" key="1">
    <source>
        <dbReference type="EMBL" id="KAJ9121261.1"/>
    </source>
</evidence>
<reference evidence="1" key="1">
    <citation type="submission" date="2023-04" db="EMBL/GenBank/DDBJ databases">
        <title>Draft Genome sequencing of Naganishia species isolated from polar environments using Oxford Nanopore Technology.</title>
        <authorList>
            <person name="Leo P."/>
            <person name="Venkateswaran K."/>
        </authorList>
    </citation>
    <scope>NUCLEOTIDE SEQUENCE</scope>
    <source>
        <strain evidence="1">DBVPG 5303</strain>
    </source>
</reference>
<evidence type="ECO:0000313" key="2">
    <source>
        <dbReference type="Proteomes" id="UP001234202"/>
    </source>
</evidence>
<proteinExistence type="predicted"/>
<dbReference type="EMBL" id="JASBWV010000018">
    <property type="protein sequence ID" value="KAJ9121261.1"/>
    <property type="molecule type" value="Genomic_DNA"/>
</dbReference>
<dbReference type="Proteomes" id="UP001234202">
    <property type="component" value="Unassembled WGS sequence"/>
</dbReference>
<name>A0ACC2XD03_9TREE</name>
<protein>
    <submittedName>
        <fullName evidence="1">Uncharacterized protein</fullName>
    </submittedName>
</protein>
<keyword evidence="2" id="KW-1185">Reference proteome</keyword>
<comment type="caution">
    <text evidence="1">The sequence shown here is derived from an EMBL/GenBank/DDBJ whole genome shotgun (WGS) entry which is preliminary data.</text>
</comment>
<accession>A0ACC2XD03</accession>
<sequence>MPINPTIDPDSPLLVGKGILSLAVLGAATGGTLGALQAQNPALLALRMGMNGSIAGLAFFGIREYLVSPVLVSTLGSNDNWPSYVHRRVSTSASTSDSSSTAHANSLLQQRRENNEKHGVSGVPPLPQSQSPEETVSAIRNDRVLDSCLAGGMAGSIISGTFRGPRTVPAAFITSALITSSLQYGINTIRAARVQTLLMRQQQQQTLSSPPPLPSTASTPTTTPHTTQPTQLITPPPPPTRPTILSRIKESLTNLSPIRQLSDAEYALILTRQRAAVVADLEAYERWAAERAAGRSAELPPADPNASRGKTMERPKINVEQAVRELDGLERKIRALQDRRDALAAAEEEEEKDGRSKSEAVTAV</sequence>
<gene>
    <name evidence="1" type="ORF">QFC24_004937</name>
</gene>